<dbReference type="OrthoDB" id="76224at2759"/>
<protein>
    <recommendedName>
        <fullName evidence="4">DNA-directed RNA polymerase I subunit RPA34</fullName>
    </recommendedName>
</protein>
<dbReference type="Proteomes" id="UP000807353">
    <property type="component" value="Unassembled WGS sequence"/>
</dbReference>
<dbReference type="InterPro" id="IPR013240">
    <property type="entry name" value="DNA-dir_RNA_pol1_su_RPA34"/>
</dbReference>
<keyword evidence="3" id="KW-1185">Reference proteome</keyword>
<dbReference type="GO" id="GO:0006360">
    <property type="term" value="P:transcription by RNA polymerase I"/>
    <property type="evidence" value="ECO:0007669"/>
    <property type="project" value="InterPro"/>
</dbReference>
<dbReference type="Pfam" id="PF08208">
    <property type="entry name" value="RNA_polI_A34"/>
    <property type="match status" value="1"/>
</dbReference>
<evidence type="ECO:0000313" key="3">
    <source>
        <dbReference type="Proteomes" id="UP000807353"/>
    </source>
</evidence>
<evidence type="ECO:0000313" key="2">
    <source>
        <dbReference type="EMBL" id="KAF9464532.1"/>
    </source>
</evidence>
<gene>
    <name evidence="2" type="ORF">BDZ94DRAFT_1190812</name>
</gene>
<dbReference type="Gene3D" id="6.20.250.70">
    <property type="match status" value="1"/>
</dbReference>
<sequence>MSSSSGSSSRTLSPAPTKKAKKSHLKDKGSKKSAEQQSGYGKNEGVDPTWAYKPPENFRGLENTTDAGAFDWDMVEGDEDVELWLIRVPESVKPKYLENTSIELAAPSKSMRAGTINRKHATFDIWSVGDDDNQHVGGEEIKGLSCLLPRKSKKGKLFPTSKPFARHIVISAQAAQPSIEVASGDSVEPIVKHKNPPRQCYPKGILKHRFMPYGSVRALEGDVPAEQIVELMEVDEPEVPLTVLPSSKKPKEPLSPSPKKVKGKKRKGDGEVPTVKKSKKVKFL</sequence>
<feature type="region of interest" description="Disordered" evidence="1">
    <location>
        <begin position="1"/>
        <end position="64"/>
    </location>
</feature>
<comment type="caution">
    <text evidence="2">The sequence shown here is derived from an EMBL/GenBank/DDBJ whole genome shotgun (WGS) entry which is preliminary data.</text>
</comment>
<name>A0A9P5Y9D5_9AGAR</name>
<organism evidence="2 3">
    <name type="scientific">Collybia nuda</name>
    <dbReference type="NCBI Taxonomy" id="64659"/>
    <lineage>
        <taxon>Eukaryota</taxon>
        <taxon>Fungi</taxon>
        <taxon>Dikarya</taxon>
        <taxon>Basidiomycota</taxon>
        <taxon>Agaricomycotina</taxon>
        <taxon>Agaricomycetes</taxon>
        <taxon>Agaricomycetidae</taxon>
        <taxon>Agaricales</taxon>
        <taxon>Tricholomatineae</taxon>
        <taxon>Clitocybaceae</taxon>
        <taxon>Collybia</taxon>
    </lineage>
</organism>
<evidence type="ECO:0000256" key="1">
    <source>
        <dbReference type="SAM" id="MobiDB-lite"/>
    </source>
</evidence>
<dbReference type="AlphaFoldDB" id="A0A9P5Y9D5"/>
<evidence type="ECO:0008006" key="4">
    <source>
        <dbReference type="Google" id="ProtNLM"/>
    </source>
</evidence>
<dbReference type="EMBL" id="MU150253">
    <property type="protein sequence ID" value="KAF9464532.1"/>
    <property type="molecule type" value="Genomic_DNA"/>
</dbReference>
<accession>A0A9P5Y9D5</accession>
<proteinExistence type="predicted"/>
<reference evidence="2" key="1">
    <citation type="submission" date="2020-11" db="EMBL/GenBank/DDBJ databases">
        <authorList>
            <consortium name="DOE Joint Genome Institute"/>
            <person name="Ahrendt S."/>
            <person name="Riley R."/>
            <person name="Andreopoulos W."/>
            <person name="Labutti K."/>
            <person name="Pangilinan J."/>
            <person name="Ruiz-Duenas F.J."/>
            <person name="Barrasa J.M."/>
            <person name="Sanchez-Garcia M."/>
            <person name="Camarero S."/>
            <person name="Miyauchi S."/>
            <person name="Serrano A."/>
            <person name="Linde D."/>
            <person name="Babiker R."/>
            <person name="Drula E."/>
            <person name="Ayuso-Fernandez I."/>
            <person name="Pacheco R."/>
            <person name="Padilla G."/>
            <person name="Ferreira P."/>
            <person name="Barriuso J."/>
            <person name="Kellner H."/>
            <person name="Castanera R."/>
            <person name="Alfaro M."/>
            <person name="Ramirez L."/>
            <person name="Pisabarro A.G."/>
            <person name="Kuo A."/>
            <person name="Tritt A."/>
            <person name="Lipzen A."/>
            <person name="He G."/>
            <person name="Yan M."/>
            <person name="Ng V."/>
            <person name="Cullen D."/>
            <person name="Martin F."/>
            <person name="Rosso M.-N."/>
            <person name="Henrissat B."/>
            <person name="Hibbett D."/>
            <person name="Martinez A.T."/>
            <person name="Grigoriev I.V."/>
        </authorList>
    </citation>
    <scope>NUCLEOTIDE SEQUENCE</scope>
    <source>
        <strain evidence="2">CBS 247.69</strain>
    </source>
</reference>
<feature type="region of interest" description="Disordered" evidence="1">
    <location>
        <begin position="240"/>
        <end position="284"/>
    </location>
</feature>